<evidence type="ECO:0000256" key="6">
    <source>
        <dbReference type="ARBA" id="ARBA00023157"/>
    </source>
</evidence>
<dbReference type="InterPro" id="IPR016179">
    <property type="entry name" value="Insulin-like"/>
</dbReference>
<proteinExistence type="inferred from homology"/>
<feature type="signal peptide" evidence="7">
    <location>
        <begin position="1"/>
        <end position="22"/>
    </location>
</feature>
<evidence type="ECO:0000256" key="2">
    <source>
        <dbReference type="ARBA" id="ARBA00009034"/>
    </source>
</evidence>
<dbReference type="EMBL" id="BEZZ01000271">
    <property type="protein sequence ID" value="GCC29889.1"/>
    <property type="molecule type" value="Genomic_DNA"/>
</dbReference>
<protein>
    <recommendedName>
        <fullName evidence="8">Insulin-like domain-containing protein</fullName>
    </recommendedName>
</protein>
<dbReference type="Proteomes" id="UP000287033">
    <property type="component" value="Unassembled WGS sequence"/>
</dbReference>
<dbReference type="SMART" id="SM00078">
    <property type="entry name" value="IlGF"/>
    <property type="match status" value="1"/>
</dbReference>
<dbReference type="InterPro" id="IPR022353">
    <property type="entry name" value="Insulin_CS"/>
</dbReference>
<comment type="similarity">
    <text evidence="2">Belongs to the insulin family.</text>
</comment>
<dbReference type="STRING" id="137246.A0A401SHJ3"/>
<dbReference type="PANTHER" id="PTHR20968">
    <property type="entry name" value="ILGF DOMAIN-CONTAINING PROTEIN"/>
    <property type="match status" value="1"/>
</dbReference>
<evidence type="ECO:0000256" key="7">
    <source>
        <dbReference type="SAM" id="SignalP"/>
    </source>
</evidence>
<comment type="subunit">
    <text evidence="3">Heterodimer of a B chain and an A chain linked by two disulfide bonds.</text>
</comment>
<name>A0A401SHJ3_CHIPU</name>
<comment type="caution">
    <text evidence="9">The sequence shown here is derived from an EMBL/GenBank/DDBJ whole genome shotgun (WGS) entry which is preliminary data.</text>
</comment>
<dbReference type="InterPro" id="IPR051777">
    <property type="entry name" value="Insulin-like_neuro_ligands"/>
</dbReference>
<dbReference type="PROSITE" id="PS00262">
    <property type="entry name" value="INSULIN"/>
    <property type="match status" value="1"/>
</dbReference>
<dbReference type="GO" id="GO:0001664">
    <property type="term" value="F:G protein-coupled receptor binding"/>
    <property type="evidence" value="ECO:0007669"/>
    <property type="project" value="TreeGrafter"/>
</dbReference>
<evidence type="ECO:0000256" key="3">
    <source>
        <dbReference type="ARBA" id="ARBA00011207"/>
    </source>
</evidence>
<gene>
    <name evidence="9" type="ORF">chiPu_0008332</name>
</gene>
<evidence type="ECO:0000256" key="4">
    <source>
        <dbReference type="ARBA" id="ARBA00022525"/>
    </source>
</evidence>
<sequence>MRSMILAALALVLVFAVSGVSTQELIRLCGSEFRRALTHQCGASRWRRGFGSDAALRALLGRDQETLFMDNSDPSAKLTLADEENLSDKPGQQGATLEAFQTPARVRRHDLSKLADLCCNRGCNKRHLNAVC</sequence>
<keyword evidence="7" id="KW-0732">Signal</keyword>
<feature type="domain" description="Insulin-like" evidence="8">
    <location>
        <begin position="26"/>
        <end position="132"/>
    </location>
</feature>
<evidence type="ECO:0000259" key="8">
    <source>
        <dbReference type="SMART" id="SM00078"/>
    </source>
</evidence>
<reference evidence="9 10" key="1">
    <citation type="journal article" date="2018" name="Nat. Ecol. Evol.">
        <title>Shark genomes provide insights into elasmobranch evolution and the origin of vertebrates.</title>
        <authorList>
            <person name="Hara Y"/>
            <person name="Yamaguchi K"/>
            <person name="Onimaru K"/>
            <person name="Kadota M"/>
            <person name="Koyanagi M"/>
            <person name="Keeley SD"/>
            <person name="Tatsumi K"/>
            <person name="Tanaka K"/>
            <person name="Motone F"/>
            <person name="Kageyama Y"/>
            <person name="Nozu R"/>
            <person name="Adachi N"/>
            <person name="Nishimura O"/>
            <person name="Nakagawa R"/>
            <person name="Tanegashima C"/>
            <person name="Kiyatake I"/>
            <person name="Matsumoto R"/>
            <person name="Murakumo K"/>
            <person name="Nishida K"/>
            <person name="Terakita A"/>
            <person name="Kuratani S"/>
            <person name="Sato K"/>
            <person name="Hyodo S Kuraku.S."/>
        </authorList>
    </citation>
    <scope>NUCLEOTIDE SEQUENCE [LARGE SCALE GENOMIC DNA]</scope>
</reference>
<keyword evidence="5" id="KW-0372">Hormone</keyword>
<evidence type="ECO:0000313" key="9">
    <source>
        <dbReference type="EMBL" id="GCC29889.1"/>
    </source>
</evidence>
<keyword evidence="6" id="KW-1015">Disulfide bond</keyword>
<evidence type="ECO:0000256" key="5">
    <source>
        <dbReference type="ARBA" id="ARBA00022702"/>
    </source>
</evidence>
<feature type="chain" id="PRO_5019518992" description="Insulin-like domain-containing protein" evidence="7">
    <location>
        <begin position="23"/>
        <end position="132"/>
    </location>
</feature>
<dbReference type="AlphaFoldDB" id="A0A401SHJ3"/>
<dbReference type="PANTHER" id="PTHR20968:SF2">
    <property type="entry name" value="INSULIN-LIKE PEPTIDE INSL5"/>
    <property type="match status" value="1"/>
</dbReference>
<accession>A0A401SHJ3</accession>
<dbReference type="OMA" id="CGASHWR"/>
<dbReference type="GO" id="GO:0005576">
    <property type="term" value="C:extracellular region"/>
    <property type="evidence" value="ECO:0007669"/>
    <property type="project" value="UniProtKB-SubCell"/>
</dbReference>
<comment type="subcellular location">
    <subcellularLocation>
        <location evidence="1">Secreted</location>
    </subcellularLocation>
</comment>
<dbReference type="GO" id="GO:0005179">
    <property type="term" value="F:hormone activity"/>
    <property type="evidence" value="ECO:0007669"/>
    <property type="project" value="UniProtKB-KW"/>
</dbReference>
<evidence type="ECO:0000256" key="1">
    <source>
        <dbReference type="ARBA" id="ARBA00004613"/>
    </source>
</evidence>
<dbReference type="OrthoDB" id="9443437at2759"/>
<dbReference type="SUPFAM" id="SSF56994">
    <property type="entry name" value="Insulin-like"/>
    <property type="match status" value="1"/>
</dbReference>
<keyword evidence="10" id="KW-1185">Reference proteome</keyword>
<organism evidence="9 10">
    <name type="scientific">Chiloscyllium punctatum</name>
    <name type="common">Brownbanded bambooshark</name>
    <name type="synonym">Hemiscyllium punctatum</name>
    <dbReference type="NCBI Taxonomy" id="137246"/>
    <lineage>
        <taxon>Eukaryota</taxon>
        <taxon>Metazoa</taxon>
        <taxon>Chordata</taxon>
        <taxon>Craniata</taxon>
        <taxon>Vertebrata</taxon>
        <taxon>Chondrichthyes</taxon>
        <taxon>Elasmobranchii</taxon>
        <taxon>Galeomorphii</taxon>
        <taxon>Galeoidea</taxon>
        <taxon>Orectolobiformes</taxon>
        <taxon>Hemiscylliidae</taxon>
        <taxon>Chiloscyllium</taxon>
    </lineage>
</organism>
<keyword evidence="4" id="KW-0964">Secreted</keyword>
<evidence type="ECO:0000313" key="10">
    <source>
        <dbReference type="Proteomes" id="UP000287033"/>
    </source>
</evidence>
<dbReference type="InterPro" id="IPR036438">
    <property type="entry name" value="Insulin-like_sf"/>
</dbReference>